<reference evidence="2 3" key="1">
    <citation type="submission" date="2021-03" db="EMBL/GenBank/DDBJ databases">
        <title>Microbacterium pauli sp. nov., isolated from microfiltered milk.</title>
        <authorList>
            <person name="Bellassi P."/>
            <person name="Fontana A."/>
            <person name="Callegari M.L."/>
            <person name="Lorenzo M."/>
            <person name="Cappa F."/>
        </authorList>
    </citation>
    <scope>NUCLEOTIDE SEQUENCE [LARGE SCALE GENOMIC DNA]</scope>
    <source>
        <strain evidence="2 3">DSM 18909</strain>
    </source>
</reference>
<organism evidence="2 3">
    <name type="scientific">Microbacterium flavum</name>
    <dbReference type="NCBI Taxonomy" id="415216"/>
    <lineage>
        <taxon>Bacteria</taxon>
        <taxon>Bacillati</taxon>
        <taxon>Actinomycetota</taxon>
        <taxon>Actinomycetes</taxon>
        <taxon>Micrococcales</taxon>
        <taxon>Microbacteriaceae</taxon>
        <taxon>Microbacterium</taxon>
    </lineage>
</organism>
<evidence type="ECO:0000313" key="2">
    <source>
        <dbReference type="EMBL" id="MBT8798311.1"/>
    </source>
</evidence>
<dbReference type="Proteomes" id="UP000740605">
    <property type="component" value="Unassembled WGS sequence"/>
</dbReference>
<name>A0ABS5XUU1_9MICO</name>
<dbReference type="EMBL" id="JAFLHG010000007">
    <property type="protein sequence ID" value="MBT8798311.1"/>
    <property type="molecule type" value="Genomic_DNA"/>
</dbReference>
<evidence type="ECO:0000313" key="3">
    <source>
        <dbReference type="Proteomes" id="UP000740605"/>
    </source>
</evidence>
<keyword evidence="3" id="KW-1185">Reference proteome</keyword>
<keyword evidence="1" id="KW-0812">Transmembrane</keyword>
<proteinExistence type="predicted"/>
<comment type="caution">
    <text evidence="2">The sequence shown here is derived from an EMBL/GenBank/DDBJ whole genome shotgun (WGS) entry which is preliminary data.</text>
</comment>
<protein>
    <submittedName>
        <fullName evidence="2">Uncharacterized protein</fullName>
    </submittedName>
</protein>
<keyword evidence="1" id="KW-0472">Membrane</keyword>
<gene>
    <name evidence="2" type="ORF">J0P97_09520</name>
</gene>
<sequence>MATATLSVPTSRHSRVPWRRLGRRAHSPEIGARRVDLLTPPAAAVLSILGSIGAIAIIGLALLVVPAAAAIVFGPIFLSLI</sequence>
<dbReference type="RefSeq" id="WP_215487561.1">
    <property type="nucleotide sequence ID" value="NZ_BAAAPJ010000002.1"/>
</dbReference>
<accession>A0ABS5XUU1</accession>
<evidence type="ECO:0000256" key="1">
    <source>
        <dbReference type="SAM" id="Phobius"/>
    </source>
</evidence>
<keyword evidence="1" id="KW-1133">Transmembrane helix</keyword>
<feature type="transmembrane region" description="Helical" evidence="1">
    <location>
        <begin position="45"/>
        <end position="78"/>
    </location>
</feature>